<dbReference type="EMBL" id="LAZR01065406">
    <property type="protein sequence ID" value="KKK55611.1"/>
    <property type="molecule type" value="Genomic_DNA"/>
</dbReference>
<name>A0A0F8Z681_9ZZZZ</name>
<evidence type="ECO:0000256" key="1">
    <source>
        <dbReference type="SAM" id="Phobius"/>
    </source>
</evidence>
<feature type="domain" description="DUF4159" evidence="2">
    <location>
        <begin position="41"/>
        <end position="174"/>
    </location>
</feature>
<dbReference type="Pfam" id="PF13709">
    <property type="entry name" value="DUF4159"/>
    <property type="match status" value="1"/>
</dbReference>
<evidence type="ECO:0000259" key="2">
    <source>
        <dbReference type="Pfam" id="PF13709"/>
    </source>
</evidence>
<organism evidence="3">
    <name type="scientific">marine sediment metagenome</name>
    <dbReference type="NCBI Taxonomy" id="412755"/>
    <lineage>
        <taxon>unclassified sequences</taxon>
        <taxon>metagenomes</taxon>
        <taxon>ecological metagenomes</taxon>
    </lineage>
</organism>
<feature type="transmembrane region" description="Helical" evidence="1">
    <location>
        <begin position="7"/>
        <end position="26"/>
    </location>
</feature>
<reference evidence="3" key="1">
    <citation type="journal article" date="2015" name="Nature">
        <title>Complex archaea that bridge the gap between prokaryotes and eukaryotes.</title>
        <authorList>
            <person name="Spang A."/>
            <person name="Saw J.H."/>
            <person name="Jorgensen S.L."/>
            <person name="Zaremba-Niedzwiedzka K."/>
            <person name="Martijn J."/>
            <person name="Lind A.E."/>
            <person name="van Eijk R."/>
            <person name="Schleper C."/>
            <person name="Guy L."/>
            <person name="Ettema T.J."/>
        </authorList>
    </citation>
    <scope>NUCLEOTIDE SEQUENCE</scope>
</reference>
<accession>A0A0F8Z681</accession>
<dbReference type="InterPro" id="IPR025297">
    <property type="entry name" value="DUF4159"/>
</dbReference>
<sequence>MSERRQAALWVSILSIIIALIVWHVIDWHSRGMYLEMFQWFLTGEGYIRGVTKSDVKVLREYCLSGGMLFAAAGSSRFDRYFRRFIAGGFPDKRLVDIPDDDPIFQMPYVFPHGSPPLWHHGGRKARGIKHRGRWCVFYHPGDLNDAWKTGHSGLRPELARASYQMGVNVVYYAITNYLAMTRRERK</sequence>
<dbReference type="AlphaFoldDB" id="A0A0F8Z681"/>
<dbReference type="Gene3D" id="3.40.50.12140">
    <property type="entry name" value="Domain of unknown function DUF4159"/>
    <property type="match status" value="1"/>
</dbReference>
<protein>
    <recommendedName>
        <fullName evidence="2">DUF4159 domain-containing protein</fullName>
    </recommendedName>
</protein>
<comment type="caution">
    <text evidence="3">The sequence shown here is derived from an EMBL/GenBank/DDBJ whole genome shotgun (WGS) entry which is preliminary data.</text>
</comment>
<keyword evidence="1" id="KW-0812">Transmembrane</keyword>
<keyword evidence="1" id="KW-0472">Membrane</keyword>
<keyword evidence="1" id="KW-1133">Transmembrane helix</keyword>
<gene>
    <name evidence="3" type="ORF">LCGC14_3072810</name>
</gene>
<proteinExistence type="predicted"/>
<evidence type="ECO:0000313" key="3">
    <source>
        <dbReference type="EMBL" id="KKK55611.1"/>
    </source>
</evidence>